<organism evidence="3">
    <name type="scientific">Gongylonema pulchrum</name>
    <dbReference type="NCBI Taxonomy" id="637853"/>
    <lineage>
        <taxon>Eukaryota</taxon>
        <taxon>Metazoa</taxon>
        <taxon>Ecdysozoa</taxon>
        <taxon>Nematoda</taxon>
        <taxon>Chromadorea</taxon>
        <taxon>Rhabditida</taxon>
        <taxon>Spirurina</taxon>
        <taxon>Spiruromorpha</taxon>
        <taxon>Spiruroidea</taxon>
        <taxon>Gongylonematidae</taxon>
        <taxon>Gongylonema</taxon>
    </lineage>
</organism>
<name>A0A183EAI9_9BILA</name>
<dbReference type="Proteomes" id="UP000271098">
    <property type="component" value="Unassembled WGS sequence"/>
</dbReference>
<dbReference type="EMBL" id="UYRT01085995">
    <property type="protein sequence ID" value="VDN30811.1"/>
    <property type="molecule type" value="Genomic_DNA"/>
</dbReference>
<sequence>MKRASSSDRQSAWADADDAKVLIKPVDGISSGSNKRNCLPPKNCKKRMKNVIGMGAARNSMQINERRQYGQEALCAPSFIFKFYLEHFKKHCLSLL</sequence>
<accession>A0A183EAI9</accession>
<reference evidence="3" key="1">
    <citation type="submission" date="2016-06" db="UniProtKB">
        <authorList>
            <consortium name="WormBaseParasite"/>
        </authorList>
    </citation>
    <scope>IDENTIFICATION</scope>
</reference>
<gene>
    <name evidence="1" type="ORF">GPUH_LOCUS17978</name>
</gene>
<dbReference type="AlphaFoldDB" id="A0A183EAI9"/>
<dbReference type="WBParaSite" id="GPUH_0001800501-mRNA-1">
    <property type="protein sequence ID" value="GPUH_0001800501-mRNA-1"/>
    <property type="gene ID" value="GPUH_0001800501"/>
</dbReference>
<evidence type="ECO:0000313" key="3">
    <source>
        <dbReference type="WBParaSite" id="GPUH_0001800501-mRNA-1"/>
    </source>
</evidence>
<evidence type="ECO:0000313" key="1">
    <source>
        <dbReference type="EMBL" id="VDN30811.1"/>
    </source>
</evidence>
<keyword evidence="2" id="KW-1185">Reference proteome</keyword>
<evidence type="ECO:0000313" key="2">
    <source>
        <dbReference type="Proteomes" id="UP000271098"/>
    </source>
</evidence>
<reference evidence="1 2" key="2">
    <citation type="submission" date="2018-11" db="EMBL/GenBank/DDBJ databases">
        <authorList>
            <consortium name="Pathogen Informatics"/>
        </authorList>
    </citation>
    <scope>NUCLEOTIDE SEQUENCE [LARGE SCALE GENOMIC DNA]</scope>
</reference>
<proteinExistence type="predicted"/>
<protein>
    <submittedName>
        <fullName evidence="1 3">Uncharacterized protein</fullName>
    </submittedName>
</protein>